<feature type="transmembrane region" description="Helical" evidence="9">
    <location>
        <begin position="100"/>
        <end position="124"/>
    </location>
</feature>
<feature type="transmembrane region" description="Helical" evidence="9">
    <location>
        <begin position="199"/>
        <end position="219"/>
    </location>
</feature>
<organism evidence="11 12">
    <name type="scientific">Parascaris univalens</name>
    <name type="common">Nematode worm</name>
    <dbReference type="NCBI Taxonomy" id="6257"/>
    <lineage>
        <taxon>Eukaryota</taxon>
        <taxon>Metazoa</taxon>
        <taxon>Ecdysozoa</taxon>
        <taxon>Nematoda</taxon>
        <taxon>Chromadorea</taxon>
        <taxon>Rhabditida</taxon>
        <taxon>Spirurina</taxon>
        <taxon>Ascaridomorpha</taxon>
        <taxon>Ascaridoidea</taxon>
        <taxon>Ascarididae</taxon>
        <taxon>Parascaris</taxon>
    </lineage>
</organism>
<dbReference type="GO" id="GO:0006836">
    <property type="term" value="P:neurotransmitter transport"/>
    <property type="evidence" value="ECO:0007669"/>
    <property type="project" value="UniProtKB-KW"/>
</dbReference>
<feature type="transmembrane region" description="Helical" evidence="9">
    <location>
        <begin position="60"/>
        <end position="80"/>
    </location>
</feature>
<evidence type="ECO:0000256" key="3">
    <source>
        <dbReference type="ARBA" id="ARBA00022448"/>
    </source>
</evidence>
<keyword evidence="7 9" id="KW-0472">Membrane</keyword>
<feature type="transmembrane region" description="Helical" evidence="9">
    <location>
        <begin position="278"/>
        <end position="299"/>
    </location>
</feature>
<evidence type="ECO:0000313" key="11">
    <source>
        <dbReference type="Proteomes" id="UP000887569"/>
    </source>
</evidence>
<evidence type="ECO:0000256" key="5">
    <source>
        <dbReference type="ARBA" id="ARBA00022775"/>
    </source>
</evidence>
<keyword evidence="8" id="KW-0968">Cytoplasmic vesicle</keyword>
<accession>A0A915C091</accession>
<dbReference type="AlphaFoldDB" id="A0A915C091"/>
<evidence type="ECO:0000256" key="1">
    <source>
        <dbReference type="ARBA" id="ARBA00004439"/>
    </source>
</evidence>
<evidence type="ECO:0000256" key="2">
    <source>
        <dbReference type="ARBA" id="ARBA00008066"/>
    </source>
</evidence>
<feature type="transmembrane region" description="Helical" evidence="9">
    <location>
        <begin position="225"/>
        <end position="250"/>
    </location>
</feature>
<keyword evidence="6 9" id="KW-1133">Transmembrane helix</keyword>
<dbReference type="InterPro" id="IPR013057">
    <property type="entry name" value="AA_transpt_TM"/>
</dbReference>
<evidence type="ECO:0000256" key="8">
    <source>
        <dbReference type="ARBA" id="ARBA00023329"/>
    </source>
</evidence>
<evidence type="ECO:0000313" key="12">
    <source>
        <dbReference type="WBParaSite" id="PgR075_g034_t01"/>
    </source>
</evidence>
<dbReference type="GO" id="GO:0030659">
    <property type="term" value="C:cytoplasmic vesicle membrane"/>
    <property type="evidence" value="ECO:0007669"/>
    <property type="project" value="UniProtKB-SubCell"/>
</dbReference>
<comment type="subcellular location">
    <subcellularLocation>
        <location evidence="1">Cytoplasmic vesicle membrane</location>
        <topology evidence="1">Multi-pass membrane protein</topology>
    </subcellularLocation>
</comment>
<dbReference type="GO" id="GO:0015179">
    <property type="term" value="F:L-amino acid transmembrane transporter activity"/>
    <property type="evidence" value="ECO:0007669"/>
    <property type="project" value="TreeGrafter"/>
</dbReference>
<evidence type="ECO:0000259" key="10">
    <source>
        <dbReference type="Pfam" id="PF01490"/>
    </source>
</evidence>
<name>A0A915C091_PARUN</name>
<protein>
    <submittedName>
        <fullName evidence="12">Amino acid transporter transmembrane domain-containing protein</fullName>
    </submittedName>
</protein>
<keyword evidence="4 9" id="KW-0812">Transmembrane</keyword>
<feature type="transmembrane region" description="Helical" evidence="9">
    <location>
        <begin position="168"/>
        <end position="187"/>
    </location>
</feature>
<evidence type="ECO:0000256" key="7">
    <source>
        <dbReference type="ARBA" id="ARBA00023136"/>
    </source>
</evidence>
<evidence type="ECO:0000256" key="9">
    <source>
        <dbReference type="SAM" id="Phobius"/>
    </source>
</evidence>
<keyword evidence="3" id="KW-0813">Transport</keyword>
<feature type="transmembrane region" description="Helical" evidence="9">
    <location>
        <begin position="337"/>
        <end position="357"/>
    </location>
</feature>
<reference evidence="12" key="1">
    <citation type="submission" date="2022-11" db="UniProtKB">
        <authorList>
            <consortium name="WormBaseParasite"/>
        </authorList>
    </citation>
    <scope>IDENTIFICATION</scope>
</reference>
<dbReference type="Pfam" id="PF01490">
    <property type="entry name" value="Aa_trans"/>
    <property type="match status" value="1"/>
</dbReference>
<feature type="domain" description="Amino acid transporter transmembrane" evidence="10">
    <location>
        <begin position="224"/>
        <end position="355"/>
    </location>
</feature>
<feature type="transmembrane region" description="Helical" evidence="9">
    <location>
        <begin position="136"/>
        <end position="156"/>
    </location>
</feature>
<sequence length="369" mass="41039">MQPAGRRLQDWTNKNLFATSIDEFVGYQEDDEIQEGDVSEKDVIDDAHDHMGQPITALQAAWNVTNAIQGMFIVGLPVAVKVRFSYKEVADKFHPGMGRLVLVAQLTELLSTCIIYIVIAGDLLQSCIPSIDKSAWMMLVSATLLSCAFLDSIRLVSNLSLANAISHLIVNAILLLYCISQASSWVWNEVPIALDIRTMPTMIGVVVFGYTSHIFLPSLEASMQVVVNLVLVVKALLSYPLPYFATVQLLKDNFFLGVKKTLFSSCYGAGNTLREWALFLRILLLLFTLSVAMSVPYLIELMGLIGNITGTMLSFIWPALFHLRIKAQRGTQKDRRFDYFIICVGICVMTVGVYYSAIELATAVKYGQR</sequence>
<keyword evidence="11" id="KW-1185">Reference proteome</keyword>
<dbReference type="PANTHER" id="PTHR22950:SF689">
    <property type="entry name" value="VESICULAR INHIBITORY AMINO ACID TRANSPORTER"/>
    <property type="match status" value="1"/>
</dbReference>
<dbReference type="WBParaSite" id="PgR075_g034_t01">
    <property type="protein sequence ID" value="PgR075_g034_t01"/>
    <property type="gene ID" value="PgR075_g034"/>
</dbReference>
<dbReference type="PANTHER" id="PTHR22950">
    <property type="entry name" value="AMINO ACID TRANSPORTER"/>
    <property type="match status" value="1"/>
</dbReference>
<evidence type="ECO:0000256" key="4">
    <source>
        <dbReference type="ARBA" id="ARBA00022692"/>
    </source>
</evidence>
<dbReference type="GO" id="GO:0005774">
    <property type="term" value="C:vacuolar membrane"/>
    <property type="evidence" value="ECO:0007669"/>
    <property type="project" value="TreeGrafter"/>
</dbReference>
<dbReference type="Proteomes" id="UP000887569">
    <property type="component" value="Unplaced"/>
</dbReference>
<proteinExistence type="inferred from homology"/>
<keyword evidence="5" id="KW-0532">Neurotransmitter transport</keyword>
<feature type="transmembrane region" description="Helical" evidence="9">
    <location>
        <begin position="305"/>
        <end position="325"/>
    </location>
</feature>
<comment type="similarity">
    <text evidence="2">Belongs to the amino acid/polyamine transporter 2 family.</text>
</comment>
<evidence type="ECO:0000256" key="6">
    <source>
        <dbReference type="ARBA" id="ARBA00022989"/>
    </source>
</evidence>